<sequence>MPSLTLQKRIDTLVRQVFARYPGAWLFWCDPRGDWRPLLERVAGDERMGGFPLVLVTEHLSQAIGGLQARQSIQAHIDAGESFVVVAQTSPDQLGWLWGHALLAEQRYHKSLREQLLEWGWRPQSPTTSEDEIAFLARQGLQHDPATWGGGGLQPDLPLLLEVLAGGAVPSADEQYVLDLTIEQTGLPALQNEALDRWRARALARLLVTQAHSVAPRLIAAQHELLIAEGQRGAALELLMRWQDSLRLSKKLPGAILDADKIATLASLLSESTCKLAPLLSRAAEAVVFANTCTRLAKKSGKELLHALVALQPDLEPHVHGFWGQAYGAVAPALTIPWDELLRLSHAAQHLLSAAPERSWSTIAEAITWFTTGGGWRLDQAGDELLRQLSRSTPELLALITPLREAYRARWEQSLIQWSDLWTSAGCPIPALPTAGTWLAAQLAMAHPIAIIVIDAFRYDLAARLAEQINEQEGIPRATVVAARAPLPSITALGMPCALPIAEEHLRAEFVGSEWRVTETSTSINLSIAENRRAWLRDRGIVPAEGLLNLTDALQGRIPKPGGTLQRLLITDAIIDRLGHDDELEGLGAGIALTRYRDLIGQLRDANWRHICIVTDHGYITWSGSTEKRQPPPLPGALYRSRRALAYPAKLTLAEPHALAPGGDWRILTARGASSWSAYGGLGYFHGGAALQEWIIPCVQVGWPGTAQPVGARLQPLAFVLSAQPKIVLLMARTSLFAEDWLSRHVEVLIRHASNRAILFRSSQVELTPNQEQRSVTLKQQAGATAEWDAPLRIEVRDVSTEETLDETPSLLRVRLDEW</sequence>
<dbReference type="Proteomes" id="UP000220922">
    <property type="component" value="Unassembled WGS sequence"/>
</dbReference>
<dbReference type="EMBL" id="LYXE01000050">
    <property type="protein sequence ID" value="PDW00247.1"/>
    <property type="molecule type" value="Genomic_DNA"/>
</dbReference>
<dbReference type="Pfam" id="PF08665">
    <property type="entry name" value="PglZ"/>
    <property type="match status" value="1"/>
</dbReference>
<organism evidence="1 2">
    <name type="scientific">Candidatus Chloroploca asiatica</name>
    <dbReference type="NCBI Taxonomy" id="1506545"/>
    <lineage>
        <taxon>Bacteria</taxon>
        <taxon>Bacillati</taxon>
        <taxon>Chloroflexota</taxon>
        <taxon>Chloroflexia</taxon>
        <taxon>Chloroflexales</taxon>
        <taxon>Chloroflexineae</taxon>
        <taxon>Oscillochloridaceae</taxon>
        <taxon>Candidatus Chloroploca</taxon>
    </lineage>
</organism>
<dbReference type="RefSeq" id="WP_097651203.1">
    <property type="nucleotide sequence ID" value="NZ_LYXE01000050.1"/>
</dbReference>
<keyword evidence="2" id="KW-1185">Reference proteome</keyword>
<reference evidence="1 2" key="1">
    <citation type="submission" date="2016-05" db="EMBL/GenBank/DDBJ databases">
        <authorList>
            <person name="Lavstsen T."/>
            <person name="Jespersen J.S."/>
        </authorList>
    </citation>
    <scope>NUCLEOTIDE SEQUENCE [LARGE SCALE GENOMIC DNA]</scope>
    <source>
        <strain evidence="1 2">B7-9</strain>
    </source>
</reference>
<name>A0A2H3KPW1_9CHLR</name>
<proteinExistence type="predicted"/>
<dbReference type="OrthoDB" id="9769734at2"/>
<protein>
    <submittedName>
        <fullName evidence="1">Uncharacterized protein</fullName>
    </submittedName>
</protein>
<dbReference type="AlphaFoldDB" id="A0A2H3KPW1"/>
<evidence type="ECO:0000313" key="1">
    <source>
        <dbReference type="EMBL" id="PDW00247.1"/>
    </source>
</evidence>
<gene>
    <name evidence="1" type="ORF">A9Q02_10535</name>
</gene>
<comment type="caution">
    <text evidence="1">The sequence shown here is derived from an EMBL/GenBank/DDBJ whole genome shotgun (WGS) entry which is preliminary data.</text>
</comment>
<evidence type="ECO:0000313" key="2">
    <source>
        <dbReference type="Proteomes" id="UP000220922"/>
    </source>
</evidence>
<accession>A0A2H3KPW1</accession>